<dbReference type="PROSITE" id="PS50931">
    <property type="entry name" value="HTH_LYSR"/>
    <property type="match status" value="1"/>
</dbReference>
<reference evidence="6 7" key="1">
    <citation type="submission" date="2021-12" db="EMBL/GenBank/DDBJ databases">
        <title>Genome seq of p7.</title>
        <authorList>
            <person name="Seo T."/>
        </authorList>
    </citation>
    <scope>NUCLEOTIDE SEQUENCE [LARGE SCALE GENOMIC DNA]</scope>
    <source>
        <strain evidence="6 7">P7</strain>
    </source>
</reference>
<dbReference type="InterPro" id="IPR036390">
    <property type="entry name" value="WH_DNA-bd_sf"/>
</dbReference>
<dbReference type="InterPro" id="IPR000847">
    <property type="entry name" value="LysR_HTH_N"/>
</dbReference>
<dbReference type="Pfam" id="PF03466">
    <property type="entry name" value="LysR_substrate"/>
    <property type="match status" value="1"/>
</dbReference>
<evidence type="ECO:0000256" key="3">
    <source>
        <dbReference type="ARBA" id="ARBA00023125"/>
    </source>
</evidence>
<accession>A0ABS8XI03</accession>
<keyword evidence="4" id="KW-0804">Transcription</keyword>
<keyword evidence="3" id="KW-0238">DNA-binding</keyword>
<evidence type="ECO:0000259" key="5">
    <source>
        <dbReference type="PROSITE" id="PS50931"/>
    </source>
</evidence>
<organism evidence="6 7">
    <name type="scientific">Pelomonas caseinilytica</name>
    <dbReference type="NCBI Taxonomy" id="2906763"/>
    <lineage>
        <taxon>Bacteria</taxon>
        <taxon>Pseudomonadati</taxon>
        <taxon>Pseudomonadota</taxon>
        <taxon>Betaproteobacteria</taxon>
        <taxon>Burkholderiales</taxon>
        <taxon>Sphaerotilaceae</taxon>
        <taxon>Roseateles</taxon>
    </lineage>
</organism>
<evidence type="ECO:0000256" key="2">
    <source>
        <dbReference type="ARBA" id="ARBA00023015"/>
    </source>
</evidence>
<dbReference type="InterPro" id="IPR058163">
    <property type="entry name" value="LysR-type_TF_proteobact-type"/>
</dbReference>
<sequence>MSSFRRLPPIHALAAFEAAARLGTFARAAEELCITHSAVSHRIRQLEEQLGTTLFERGHMQVTPTAEGELFLKDVRQAMRQLEQATGAVGHEANRRLRVTASPAFAAHVLAPNLADFLAAHPGLQIEIDASTRSIDLGEGGFDVALRFGRPPWPQCEARLLLAERVMALASPGYAARFGPRRSLADLSRAALVDSRPFGWEAWRRAVDGPPLGAGAARPHFGDNWAAVDAAGHGLGVVLANRLTSSAARRDGRLVRFVDAEADLAQHYYGVYPSNTPRREAIVTFLDWVAVTAARVQAAGEAQYGLPSLCVKRQPPSSPSRARRSS</sequence>
<feature type="domain" description="HTH lysR-type" evidence="5">
    <location>
        <begin position="8"/>
        <end position="65"/>
    </location>
</feature>
<comment type="caution">
    <text evidence="6">The sequence shown here is derived from an EMBL/GenBank/DDBJ whole genome shotgun (WGS) entry which is preliminary data.</text>
</comment>
<dbReference type="InterPro" id="IPR036388">
    <property type="entry name" value="WH-like_DNA-bd_sf"/>
</dbReference>
<keyword evidence="7" id="KW-1185">Reference proteome</keyword>
<evidence type="ECO:0000313" key="6">
    <source>
        <dbReference type="EMBL" id="MCE4538653.1"/>
    </source>
</evidence>
<dbReference type="CDD" id="cd08432">
    <property type="entry name" value="PBP2_GcdR_TrpI_HvrB_AmpR_like"/>
    <property type="match status" value="1"/>
</dbReference>
<dbReference type="RefSeq" id="WP_233393096.1">
    <property type="nucleotide sequence ID" value="NZ_JAJTWT010000006.1"/>
</dbReference>
<dbReference type="Pfam" id="PF00126">
    <property type="entry name" value="HTH_1"/>
    <property type="match status" value="1"/>
</dbReference>
<dbReference type="EMBL" id="JAJTWT010000006">
    <property type="protein sequence ID" value="MCE4538653.1"/>
    <property type="molecule type" value="Genomic_DNA"/>
</dbReference>
<dbReference type="SUPFAM" id="SSF46785">
    <property type="entry name" value="Winged helix' DNA-binding domain"/>
    <property type="match status" value="1"/>
</dbReference>
<name>A0ABS8XI03_9BURK</name>
<comment type="similarity">
    <text evidence="1">Belongs to the LysR transcriptional regulatory family.</text>
</comment>
<dbReference type="PANTHER" id="PTHR30537">
    <property type="entry name" value="HTH-TYPE TRANSCRIPTIONAL REGULATOR"/>
    <property type="match status" value="1"/>
</dbReference>
<dbReference type="PANTHER" id="PTHR30537:SF5">
    <property type="entry name" value="HTH-TYPE TRANSCRIPTIONAL ACTIVATOR TTDR-RELATED"/>
    <property type="match status" value="1"/>
</dbReference>
<evidence type="ECO:0000313" key="7">
    <source>
        <dbReference type="Proteomes" id="UP001201463"/>
    </source>
</evidence>
<evidence type="ECO:0000256" key="1">
    <source>
        <dbReference type="ARBA" id="ARBA00009437"/>
    </source>
</evidence>
<dbReference type="InterPro" id="IPR005119">
    <property type="entry name" value="LysR_subst-bd"/>
</dbReference>
<keyword evidence="2" id="KW-0805">Transcription regulation</keyword>
<dbReference type="Gene3D" id="1.10.10.10">
    <property type="entry name" value="Winged helix-like DNA-binding domain superfamily/Winged helix DNA-binding domain"/>
    <property type="match status" value="1"/>
</dbReference>
<evidence type="ECO:0000256" key="4">
    <source>
        <dbReference type="ARBA" id="ARBA00023163"/>
    </source>
</evidence>
<proteinExistence type="inferred from homology"/>
<protein>
    <submittedName>
        <fullName evidence="6">LysR substrate-binding domain-containing protein</fullName>
    </submittedName>
</protein>
<dbReference type="Gene3D" id="3.40.190.10">
    <property type="entry name" value="Periplasmic binding protein-like II"/>
    <property type="match status" value="2"/>
</dbReference>
<gene>
    <name evidence="6" type="ORF">LXT12_15485</name>
</gene>
<dbReference type="PRINTS" id="PR00039">
    <property type="entry name" value="HTHLYSR"/>
</dbReference>
<dbReference type="Proteomes" id="UP001201463">
    <property type="component" value="Unassembled WGS sequence"/>
</dbReference>
<dbReference type="SUPFAM" id="SSF53850">
    <property type="entry name" value="Periplasmic binding protein-like II"/>
    <property type="match status" value="1"/>
</dbReference>